<feature type="domain" description="Flagellar Assembly Protein A N-terminal region" evidence="2">
    <location>
        <begin position="167"/>
        <end position="358"/>
    </location>
</feature>
<protein>
    <recommendedName>
        <fullName evidence="2">Flagellar Assembly Protein A N-terminal region domain-containing protein</fullName>
    </recommendedName>
</protein>
<feature type="region of interest" description="Disordered" evidence="1">
    <location>
        <begin position="80"/>
        <end position="99"/>
    </location>
</feature>
<dbReference type="Pfam" id="PF20250">
    <property type="entry name" value="FapA_N"/>
    <property type="match status" value="1"/>
</dbReference>
<reference evidence="3 4" key="1">
    <citation type="submission" date="2010-05" db="EMBL/GenBank/DDBJ databases">
        <title>Complete sequence of Thermincola sp. JR.</title>
        <authorList>
            <consortium name="US DOE Joint Genome Institute"/>
            <person name="Lucas S."/>
            <person name="Copeland A."/>
            <person name="Lapidus A."/>
            <person name="Cheng J.-F."/>
            <person name="Bruce D."/>
            <person name="Goodwin L."/>
            <person name="Pitluck S."/>
            <person name="Chertkov O."/>
            <person name="Detter J.C."/>
            <person name="Han C."/>
            <person name="Tapia R."/>
            <person name="Land M."/>
            <person name="Hauser L."/>
            <person name="Kyrpides N."/>
            <person name="Mikhailova N."/>
            <person name="Hazen T.C."/>
            <person name="Woyke T."/>
        </authorList>
    </citation>
    <scope>NUCLEOTIDE SEQUENCE [LARGE SCALE GENOMIC DNA]</scope>
    <source>
        <strain evidence="3 4">JR</strain>
    </source>
</reference>
<dbReference type="PANTHER" id="PTHR38032">
    <property type="entry name" value="POLYMERASE-RELATED"/>
    <property type="match status" value="1"/>
</dbReference>
<gene>
    <name evidence="3" type="ordered locus">TherJR_0514</name>
</gene>
<dbReference type="PANTHER" id="PTHR38032:SF1">
    <property type="entry name" value="RNA-BINDING PROTEIN KHPB N-TERMINAL DOMAIN-CONTAINING PROTEIN"/>
    <property type="match status" value="1"/>
</dbReference>
<name>D5XB75_THEPJ</name>
<dbReference type="KEGG" id="tjr:TherJR_0514"/>
<dbReference type="Proteomes" id="UP000002377">
    <property type="component" value="Chromosome"/>
</dbReference>
<evidence type="ECO:0000259" key="2">
    <source>
        <dbReference type="Pfam" id="PF20250"/>
    </source>
</evidence>
<dbReference type="eggNOG" id="COG1315">
    <property type="taxonomic scope" value="Bacteria"/>
</dbReference>
<dbReference type="OrthoDB" id="1279at2"/>
<dbReference type="AlphaFoldDB" id="D5XB75"/>
<evidence type="ECO:0000256" key="1">
    <source>
        <dbReference type="SAM" id="MobiDB-lite"/>
    </source>
</evidence>
<dbReference type="GO" id="GO:0000902">
    <property type="term" value="P:cell morphogenesis"/>
    <property type="evidence" value="ECO:0007669"/>
    <property type="project" value="InterPro"/>
</dbReference>
<dbReference type="RefSeq" id="WP_013119418.1">
    <property type="nucleotide sequence ID" value="NC_014152.1"/>
</dbReference>
<dbReference type="Pfam" id="PF03961">
    <property type="entry name" value="FapA"/>
    <property type="match status" value="1"/>
</dbReference>
<dbReference type="InterPro" id="IPR005646">
    <property type="entry name" value="FapA"/>
</dbReference>
<evidence type="ECO:0000313" key="4">
    <source>
        <dbReference type="Proteomes" id="UP000002377"/>
    </source>
</evidence>
<dbReference type="InterPro" id="IPR036145">
    <property type="entry name" value="MinC_C_sf"/>
</dbReference>
<dbReference type="InterPro" id="IPR046866">
    <property type="entry name" value="FapA_N"/>
</dbReference>
<dbReference type="InterPro" id="IPR046865">
    <property type="entry name" value="FapA_b_solenoid"/>
</dbReference>
<proteinExistence type="predicted"/>
<accession>D5XB75</accession>
<organism evidence="3 4">
    <name type="scientific">Thermincola potens (strain JR)</name>
    <dbReference type="NCBI Taxonomy" id="635013"/>
    <lineage>
        <taxon>Bacteria</taxon>
        <taxon>Bacillati</taxon>
        <taxon>Bacillota</taxon>
        <taxon>Clostridia</taxon>
        <taxon>Eubacteriales</taxon>
        <taxon>Thermincolaceae</taxon>
        <taxon>Thermincola</taxon>
    </lineage>
</organism>
<dbReference type="HOGENOM" id="CLU_015044_0_0_9"/>
<keyword evidence="4" id="KW-1185">Reference proteome</keyword>
<sequence length="694" mass="75761">MSHTKDDQGYIKIIADSPEEAVAKAKAALGRPEQDIEIRPAREQKSLFIPFRKARTYLARIKPIDNKKLLENILNDVLGPLPSRNQNEDLPESSGKPVATDGWVSVSEGRVIVKNPENGGKYPSVIPGNNVTITLNGEIITEETVVTAEDKITVSLPDEEPPVTELDVEIDDDAMNAYLKVKRVYGKKYRLRDTEPGLHVKITAEAEEKFPPDDISRNEIMALLNRKGIRFGIRDEAVTSAIEVKGEGEWRFPVAVGQAPIPGNKGAIEYLFLRKFPDSEHRPHNPYQDTEYPAVEVGEVLAVKAASVPGREGYNIFGEKIAPPPVDDNENIIAGKGVQLIKNGTVAVAAVTGRPVLSGRKVKKLEVLPIYTVPCDVDIHVGNISFKGDVVVNGSVMEGFRITAGGNIKVMGNVVKARLQAGGHITVMQNIISSEITAGADRLTYHTVLPLLCKTSAMIQGLLQAAYAVKKHHSFRIEDLQEGEGRLVQLLLDHRFNLLPRTIQQITEILRDSPLTEPAPDLETVVQLLQKLTGINALRIHDLQEVQEILQYLEKAVGAVENLLDLYGPANISADYCQNSILRASGNIILNGRGAITSELTAGGDIRINGPTSVVRGGKLSFGGEAVIREIGSSGSVYTLVHLGKNNVLKASKAHPSVTIDSEFGKFVFQEPARNIKAYISPQQKLEVEKLKAI</sequence>
<dbReference type="SUPFAM" id="SSF63848">
    <property type="entry name" value="Cell-division inhibitor MinC, C-terminal domain"/>
    <property type="match status" value="1"/>
</dbReference>
<evidence type="ECO:0000313" key="3">
    <source>
        <dbReference type="EMBL" id="ADG81395.1"/>
    </source>
</evidence>
<dbReference type="EMBL" id="CP002028">
    <property type="protein sequence ID" value="ADG81395.1"/>
    <property type="molecule type" value="Genomic_DNA"/>
</dbReference>
<dbReference type="STRING" id="635013.TherJR_0514"/>